<keyword evidence="2" id="KW-0547">Nucleotide-binding</keyword>
<evidence type="ECO:0000256" key="1">
    <source>
        <dbReference type="ARBA" id="ARBA00006512"/>
    </source>
</evidence>
<dbReference type="PANTHER" id="PTHR30121">
    <property type="entry name" value="UNCHARACTERIZED PROTEIN YJGR-RELATED"/>
    <property type="match status" value="1"/>
</dbReference>
<organism evidence="5 6">
    <name type="scientific">Phenylobacterium zucineum (strain HLK1)</name>
    <dbReference type="NCBI Taxonomy" id="450851"/>
    <lineage>
        <taxon>Bacteria</taxon>
        <taxon>Pseudomonadati</taxon>
        <taxon>Pseudomonadota</taxon>
        <taxon>Alphaproteobacteria</taxon>
        <taxon>Caulobacterales</taxon>
        <taxon>Caulobacteraceae</taxon>
        <taxon>Phenylobacterium</taxon>
    </lineage>
</organism>
<dbReference type="SUPFAM" id="SSF52540">
    <property type="entry name" value="P-loop containing nucleoside triphosphate hydrolases"/>
    <property type="match status" value="1"/>
</dbReference>
<dbReference type="InterPro" id="IPR051162">
    <property type="entry name" value="T4SS_component"/>
</dbReference>
<protein>
    <submittedName>
        <fullName evidence="5">VirB4 type IV secretion protein</fullName>
    </submittedName>
</protein>
<sequence length="801" mass="90015">MADGSQGLITEVVRTPQRVIGREQALGRQLPYARHVTDTIIALDTRALMMSFRLDGVSFETADTRDLNDWHAKLNGAWRNLADDRLAVWTHLVRRLDTGYPEGDFRSPFARRLDHAYRERISRTRLFVNELYLTLVLHPGFGAGERLTGIVARLKRARKAGAEVQPEAIERLQEKGRDLEQYLARYGAQPLGLYERRGLAFSEPMELLHLLLTGRHQPMPLVSGHLGRAIYSSRVIIGRESLEIREPGEQRFAGMFGVKEYPATTRPGLWDELLKAKYPFVATQSFSFLSKPAAKAVMERRQNQMVRAGDRAASQIEGLSEAIDELVSNRFVMGDHQFSLLVYGETPKRLQDHMSLARATLADSGVLVAREDLALEGAFWSQFPGAFSYRTRPAAVTSRNFAALAPFHTYPAGRRSGNHWGAPVALLRTSAMSPFYFNFHTGDIGHTFICGPTGSGKTVVQNFMLAQMEKLGAQQIFIDKDRGAEIFVRACGGAYLPLRNAAPTGFAPFKALEYTPANLLFLGQLVRKLVTPADRPLTVQEERRIDDGIQALAPLPQANRSLQALRQLLGQRDPEGIGARLERWTRTGPLGWVLDNEADEMSLEGRFLGFDMTDFLDNPEVRTPIMMYLFHRIDALADGRRLVVDIDEFWKALGDEAFRGLAQDGLKTYRKRNAMMVFGTQSPSDVLKSPIAPTIVEMCATKIYLPNPYGSAKDYVEGFGLTNEEFRLIREELAPESRQFLVKQGHNSVVVELNLNGLDDELAILSGRTETVELLDRIRARHGDDPAVWEPIFHIERRSLR</sequence>
<dbReference type="RefSeq" id="WP_012520253.1">
    <property type="nucleotide sequence ID" value="NC_011143.1"/>
</dbReference>
<name>B4RHX8_PHEZH</name>
<dbReference type="OrthoDB" id="9816422at2"/>
<dbReference type="EMBL" id="CP000748">
    <property type="protein sequence ID" value="ACG79953.1"/>
    <property type="molecule type" value="Genomic_DNA"/>
</dbReference>
<dbReference type="Gene3D" id="3.40.50.300">
    <property type="entry name" value="P-loop containing nucleotide triphosphate hydrolases"/>
    <property type="match status" value="1"/>
</dbReference>
<keyword evidence="3" id="KW-0067">ATP-binding</keyword>
<gene>
    <name evidence="5" type="primary">virB4</name>
    <name evidence="5" type="ordered locus">PHZ_p0010</name>
</gene>
<accession>B4RHX8</accession>
<keyword evidence="6" id="KW-1185">Reference proteome</keyword>
<dbReference type="InterPro" id="IPR004346">
    <property type="entry name" value="CagE_TrbE_VirB"/>
</dbReference>
<dbReference type="Pfam" id="PF03135">
    <property type="entry name" value="CagE_TrbE_VirB"/>
    <property type="match status" value="1"/>
</dbReference>
<evidence type="ECO:0000313" key="6">
    <source>
        <dbReference type="Proteomes" id="UP000001868"/>
    </source>
</evidence>
<comment type="similarity">
    <text evidence="1">Belongs to the TrbE/VirB4 family.</text>
</comment>
<dbReference type="PANTHER" id="PTHR30121:SF12">
    <property type="entry name" value="TYPE IV SECRETION SYSTEM PROTEIN CAGE"/>
    <property type="match status" value="1"/>
</dbReference>
<proteinExistence type="inferred from homology"/>
<dbReference type="KEGG" id="pzu:PHZ_p0010"/>
<dbReference type="InterPro" id="IPR027417">
    <property type="entry name" value="P-loop_NTPase"/>
</dbReference>
<evidence type="ECO:0000313" key="5">
    <source>
        <dbReference type="EMBL" id="ACG79953.1"/>
    </source>
</evidence>
<dbReference type="NCBIfam" id="TIGR00929">
    <property type="entry name" value="VirB4_CagE"/>
    <property type="match status" value="1"/>
</dbReference>
<reference evidence="5 6" key="1">
    <citation type="journal article" date="2008" name="BMC Genomics">
        <title>Complete genome of Phenylobacterium zucineum - a novel facultative intracellular bacterium isolated from human erythroleukemia cell line K562.</title>
        <authorList>
            <person name="Luo Y."/>
            <person name="Xu X."/>
            <person name="Ding Z."/>
            <person name="Liu Z."/>
            <person name="Zhang B."/>
            <person name="Yan Z."/>
            <person name="Sun J."/>
            <person name="Hu S."/>
            <person name="Hu X."/>
        </authorList>
    </citation>
    <scope>NUCLEOTIDE SEQUENCE [LARGE SCALE GENOMIC DNA]</scope>
    <source>
        <strain evidence="6">HLK1</strain>
        <plasmid evidence="6">HLK1</plasmid>
        <plasmid evidence="6">Plasmid pHLK1</plasmid>
    </source>
</reference>
<dbReference type="HOGENOM" id="CLU_008341_3_0_5"/>
<keyword evidence="5" id="KW-0614">Plasmid</keyword>
<dbReference type="eggNOG" id="COG3451">
    <property type="taxonomic scope" value="Bacteria"/>
</dbReference>
<feature type="domain" description="CagE TrbE VirB component of type IV transporter system central" evidence="4">
    <location>
        <begin position="191"/>
        <end position="392"/>
    </location>
</feature>
<dbReference type="AlphaFoldDB" id="B4RHX8"/>
<dbReference type="Proteomes" id="UP000001868">
    <property type="component" value="Plasmid pHLK1"/>
</dbReference>
<geneLocation type="plasmid" evidence="6">
    <name>pHLK1</name>
</geneLocation>
<evidence type="ECO:0000259" key="4">
    <source>
        <dbReference type="Pfam" id="PF03135"/>
    </source>
</evidence>
<dbReference type="InterPro" id="IPR018145">
    <property type="entry name" value="CagE_TrbE_VirB_cntrl_dom"/>
</dbReference>
<evidence type="ECO:0000256" key="3">
    <source>
        <dbReference type="ARBA" id="ARBA00022840"/>
    </source>
</evidence>
<dbReference type="GO" id="GO:0005524">
    <property type="term" value="F:ATP binding"/>
    <property type="evidence" value="ECO:0007669"/>
    <property type="project" value="UniProtKB-KW"/>
</dbReference>
<evidence type="ECO:0000256" key="2">
    <source>
        <dbReference type="ARBA" id="ARBA00022741"/>
    </source>
</evidence>